<dbReference type="Proteomes" id="UP000694388">
    <property type="component" value="Unplaced"/>
</dbReference>
<evidence type="ECO:0000256" key="1">
    <source>
        <dbReference type="SAM" id="MobiDB-lite"/>
    </source>
</evidence>
<evidence type="ECO:0000313" key="2">
    <source>
        <dbReference type="Ensembl" id="ENSEBUP00000014748.1"/>
    </source>
</evidence>
<sequence>MLAGHVSGRGQSKRPIRVMMFGFSMASPPPPVCRTYKGRGSPSCLVGLCFLLLASVYASSTPPRPAACSSTPPPHLRPHHHDPPPAPRLHHLISAHTTSTPTTDLIPPTTPPSPSGLRPFSTEAPPSRTQPPHMRLGPETTCPLSGTTPRSIASTPTPLKRIGGTSCYRTHRYRDHSLNSPPRPPWLQNSLIGFSVSVCVHWRLSASVRLQKIVIIIVIIFTLYALCPLL</sequence>
<reference evidence="2" key="2">
    <citation type="submission" date="2025-09" db="UniProtKB">
        <authorList>
            <consortium name="Ensembl"/>
        </authorList>
    </citation>
    <scope>IDENTIFICATION</scope>
</reference>
<feature type="compositionally biased region" description="Low complexity" evidence="1">
    <location>
        <begin position="97"/>
        <end position="107"/>
    </location>
</feature>
<name>A0A8C4QGR7_EPTBU</name>
<dbReference type="GeneTree" id="ENSGT00930000152868"/>
<proteinExistence type="predicted"/>
<protein>
    <submittedName>
        <fullName evidence="2">Uncharacterized protein</fullName>
    </submittedName>
</protein>
<evidence type="ECO:0000313" key="3">
    <source>
        <dbReference type="Proteomes" id="UP000694388"/>
    </source>
</evidence>
<dbReference type="AlphaFoldDB" id="A0A8C4QGR7"/>
<keyword evidence="3" id="KW-1185">Reference proteome</keyword>
<organism evidence="2 3">
    <name type="scientific">Eptatretus burgeri</name>
    <name type="common">Inshore hagfish</name>
    <dbReference type="NCBI Taxonomy" id="7764"/>
    <lineage>
        <taxon>Eukaryota</taxon>
        <taxon>Metazoa</taxon>
        <taxon>Chordata</taxon>
        <taxon>Craniata</taxon>
        <taxon>Vertebrata</taxon>
        <taxon>Cyclostomata</taxon>
        <taxon>Myxini</taxon>
        <taxon>Myxiniformes</taxon>
        <taxon>Myxinidae</taxon>
        <taxon>Eptatretinae</taxon>
        <taxon>Eptatretus</taxon>
    </lineage>
</organism>
<reference evidence="2" key="1">
    <citation type="submission" date="2025-08" db="UniProtKB">
        <authorList>
            <consortium name="Ensembl"/>
        </authorList>
    </citation>
    <scope>IDENTIFICATION</scope>
</reference>
<accession>A0A8C4QGR7</accession>
<dbReference type="Ensembl" id="ENSEBUT00000015324.1">
    <property type="protein sequence ID" value="ENSEBUP00000014748.1"/>
    <property type="gene ID" value="ENSEBUG00000009294.1"/>
</dbReference>
<feature type="region of interest" description="Disordered" evidence="1">
    <location>
        <begin position="62"/>
        <end position="136"/>
    </location>
</feature>